<dbReference type="PANTHER" id="PTHR15138:SF22">
    <property type="entry name" value="TAFH DOMAIN-CONTAINING PROTEIN"/>
    <property type="match status" value="1"/>
</dbReference>
<evidence type="ECO:0000256" key="3">
    <source>
        <dbReference type="ARBA" id="ARBA00023015"/>
    </source>
</evidence>
<dbReference type="GO" id="GO:0005669">
    <property type="term" value="C:transcription factor TFIID complex"/>
    <property type="evidence" value="ECO:0007669"/>
    <property type="project" value="InterPro"/>
</dbReference>
<evidence type="ECO:0000256" key="5">
    <source>
        <dbReference type="ARBA" id="ARBA00023242"/>
    </source>
</evidence>
<comment type="similarity">
    <text evidence="2">Belongs to the TAF4 family.</text>
</comment>
<evidence type="ECO:0000256" key="6">
    <source>
        <dbReference type="SAM" id="Coils"/>
    </source>
</evidence>
<name>A0A3P9KAA3_ORYLA</name>
<dbReference type="Proteomes" id="UP000265180">
    <property type="component" value="Chromosome 4"/>
</dbReference>
<dbReference type="InterPro" id="IPR009072">
    <property type="entry name" value="Histone-fold"/>
</dbReference>
<dbReference type="GO" id="GO:0006366">
    <property type="term" value="P:transcription by RNA polymerase II"/>
    <property type="evidence" value="ECO:0007669"/>
    <property type="project" value="UniProtKB-ARBA"/>
</dbReference>
<comment type="subcellular location">
    <subcellularLocation>
        <location evidence="1">Nucleus</location>
    </subcellularLocation>
</comment>
<dbReference type="GO" id="GO:0046982">
    <property type="term" value="F:protein heterodimerization activity"/>
    <property type="evidence" value="ECO:0007669"/>
    <property type="project" value="InterPro"/>
</dbReference>
<dbReference type="FunFam" id="1.10.20.10:FF:000015">
    <property type="entry name" value="Transcription initiation factor TFIID subunit 4B"/>
    <property type="match status" value="1"/>
</dbReference>
<reference key="1">
    <citation type="journal article" date="2007" name="Nature">
        <title>The medaka draft genome and insights into vertebrate genome evolution.</title>
        <authorList>
            <person name="Kasahara M."/>
            <person name="Naruse K."/>
            <person name="Sasaki S."/>
            <person name="Nakatani Y."/>
            <person name="Qu W."/>
            <person name="Ahsan B."/>
            <person name="Yamada T."/>
            <person name="Nagayasu Y."/>
            <person name="Doi K."/>
            <person name="Kasai Y."/>
            <person name="Jindo T."/>
            <person name="Kobayashi D."/>
            <person name="Shimada A."/>
            <person name="Toyoda A."/>
            <person name="Kuroki Y."/>
            <person name="Fujiyama A."/>
            <person name="Sasaki T."/>
            <person name="Shimizu A."/>
            <person name="Asakawa S."/>
            <person name="Shimizu N."/>
            <person name="Hashimoto S."/>
            <person name="Yang J."/>
            <person name="Lee Y."/>
            <person name="Matsushima K."/>
            <person name="Sugano S."/>
            <person name="Sakaizumi M."/>
            <person name="Narita T."/>
            <person name="Ohishi K."/>
            <person name="Haga S."/>
            <person name="Ohta F."/>
            <person name="Nomoto H."/>
            <person name="Nogata K."/>
            <person name="Morishita T."/>
            <person name="Endo T."/>
            <person name="Shin-I T."/>
            <person name="Takeda H."/>
            <person name="Morishita S."/>
            <person name="Kohara Y."/>
        </authorList>
    </citation>
    <scope>NUCLEOTIDE SEQUENCE [LARGE SCALE GENOMIC DNA]</scope>
    <source>
        <strain>Hd-rR</strain>
    </source>
</reference>
<evidence type="ECO:0000313" key="9">
    <source>
        <dbReference type="Proteomes" id="UP000265180"/>
    </source>
</evidence>
<dbReference type="AlphaFoldDB" id="A0A3P9KAA3"/>
<feature type="domain" description="Transcription initiation factor TFIID component TAF4 C-terminal" evidence="7">
    <location>
        <begin position="87"/>
        <end position="254"/>
    </location>
</feature>
<sequence>MIGPDQARIFVIATSVQSSAELKVSLLAEQERFQGNALLRISPELHSEPGMDPTGKDGQILAQGVVWFPKCSQRVCLFLCGREDDDINDVASMAGVNLREENARNLTSTVGSVVQSCQDQLFLSPHDLLTSILHTGEPLGVTDVGPDVVAVVSHATQEYLRELVEKISAVAKHRREDSWHDRVSDVCSQLRFLEEIEKLKKKRRDEEEKEKLLRVACVCLQLQQMEEAQLQQKEANLTALAAIGPRKKRVLDQSNGQVCLPARPGTQKVTRVVLKDLLVCMEQDPVLHRSLTFYKAMLFTV</sequence>
<keyword evidence="3" id="KW-0805">Transcription regulation</keyword>
<dbReference type="Ensembl" id="ENSORLT00020006203.1">
    <property type="protein sequence ID" value="ENSORLP00020005485.1"/>
    <property type="gene ID" value="ENSORLG00020006302.1"/>
</dbReference>
<evidence type="ECO:0000256" key="2">
    <source>
        <dbReference type="ARBA" id="ARBA00006178"/>
    </source>
</evidence>
<keyword evidence="4" id="KW-0804">Transcription</keyword>
<dbReference type="InterPro" id="IPR045144">
    <property type="entry name" value="TAF4"/>
</dbReference>
<dbReference type="PANTHER" id="PTHR15138">
    <property type="entry name" value="TRANSCRIPTION INITIATION FACTOR TFIID SUBUNIT 4"/>
    <property type="match status" value="1"/>
</dbReference>
<reference evidence="8 9" key="2">
    <citation type="submission" date="2017-04" db="EMBL/GenBank/DDBJ databases">
        <title>CpG methylation of centromeres and impact of large insertions on vertebrate speciation.</title>
        <authorList>
            <person name="Ichikawa K."/>
            <person name="Yoshimura J."/>
            <person name="Morishita S."/>
        </authorList>
    </citation>
    <scope>NUCLEOTIDE SEQUENCE</scope>
    <source>
        <strain evidence="8 9">HNI</strain>
    </source>
</reference>
<dbReference type="InterPro" id="IPR007900">
    <property type="entry name" value="TAF4_C"/>
</dbReference>
<dbReference type="CDD" id="cd08045">
    <property type="entry name" value="HFD_TAF4"/>
    <property type="match status" value="1"/>
</dbReference>
<evidence type="ECO:0000313" key="8">
    <source>
        <dbReference type="Ensembl" id="ENSORLP00020005485.1"/>
    </source>
</evidence>
<dbReference type="Pfam" id="PF05236">
    <property type="entry name" value="TAF4"/>
    <property type="match status" value="1"/>
</dbReference>
<protein>
    <recommendedName>
        <fullName evidence="7">Transcription initiation factor TFIID component TAF4 C-terminal domain-containing protein</fullName>
    </recommendedName>
</protein>
<accession>A0A3P9KAA3</accession>
<proteinExistence type="inferred from homology"/>
<keyword evidence="6" id="KW-0175">Coiled coil</keyword>
<dbReference type="SUPFAM" id="SSF47113">
    <property type="entry name" value="Histone-fold"/>
    <property type="match status" value="1"/>
</dbReference>
<feature type="coiled-coil region" evidence="6">
    <location>
        <begin position="189"/>
        <end position="216"/>
    </location>
</feature>
<dbReference type="Gene3D" id="1.10.20.10">
    <property type="entry name" value="Histone, subunit A"/>
    <property type="match status" value="1"/>
</dbReference>
<organism evidence="8 9">
    <name type="scientific">Oryzias latipes</name>
    <name type="common">Japanese rice fish</name>
    <name type="synonym">Japanese killifish</name>
    <dbReference type="NCBI Taxonomy" id="8090"/>
    <lineage>
        <taxon>Eukaryota</taxon>
        <taxon>Metazoa</taxon>
        <taxon>Chordata</taxon>
        <taxon>Craniata</taxon>
        <taxon>Vertebrata</taxon>
        <taxon>Euteleostomi</taxon>
        <taxon>Actinopterygii</taxon>
        <taxon>Neopterygii</taxon>
        <taxon>Teleostei</taxon>
        <taxon>Neoteleostei</taxon>
        <taxon>Acanthomorphata</taxon>
        <taxon>Ovalentaria</taxon>
        <taxon>Atherinomorphae</taxon>
        <taxon>Beloniformes</taxon>
        <taxon>Adrianichthyidae</taxon>
        <taxon>Oryziinae</taxon>
        <taxon>Oryzias</taxon>
    </lineage>
</organism>
<keyword evidence="5" id="KW-0539">Nucleus</keyword>
<evidence type="ECO:0000256" key="1">
    <source>
        <dbReference type="ARBA" id="ARBA00004123"/>
    </source>
</evidence>
<evidence type="ECO:0000259" key="7">
    <source>
        <dbReference type="Pfam" id="PF05236"/>
    </source>
</evidence>
<reference evidence="8" key="3">
    <citation type="submission" date="2025-08" db="UniProtKB">
        <authorList>
            <consortium name="Ensembl"/>
        </authorList>
    </citation>
    <scope>IDENTIFICATION</scope>
    <source>
        <strain evidence="8">HNI</strain>
    </source>
</reference>
<dbReference type="GO" id="GO:0006352">
    <property type="term" value="P:DNA-templated transcription initiation"/>
    <property type="evidence" value="ECO:0007669"/>
    <property type="project" value="InterPro"/>
</dbReference>
<reference evidence="8" key="4">
    <citation type="submission" date="2025-09" db="UniProtKB">
        <authorList>
            <consortium name="Ensembl"/>
        </authorList>
    </citation>
    <scope>IDENTIFICATION</scope>
    <source>
        <strain evidence="8">HNI</strain>
    </source>
</reference>
<evidence type="ECO:0000256" key="4">
    <source>
        <dbReference type="ARBA" id="ARBA00023163"/>
    </source>
</evidence>